<dbReference type="GO" id="GO:0140115">
    <property type="term" value="P:export across plasma membrane"/>
    <property type="evidence" value="ECO:0007669"/>
    <property type="project" value="UniProtKB-ARBA"/>
</dbReference>
<comment type="similarity">
    <text evidence="2">Belongs to the major facilitator superfamily.</text>
</comment>
<feature type="domain" description="Major facilitator superfamily (MFS) profile" evidence="7">
    <location>
        <begin position="46"/>
        <end position="473"/>
    </location>
</feature>
<feature type="transmembrane region" description="Helical" evidence="6">
    <location>
        <begin position="80"/>
        <end position="100"/>
    </location>
</feature>
<evidence type="ECO:0000256" key="6">
    <source>
        <dbReference type="SAM" id="Phobius"/>
    </source>
</evidence>
<dbReference type="PROSITE" id="PS50850">
    <property type="entry name" value="MFS"/>
    <property type="match status" value="1"/>
</dbReference>
<protein>
    <submittedName>
        <fullName evidence="8">MFS general substrate transporter</fullName>
    </submittedName>
</protein>
<feature type="transmembrane region" description="Helical" evidence="6">
    <location>
        <begin position="314"/>
        <end position="334"/>
    </location>
</feature>
<feature type="transmembrane region" description="Helical" evidence="6">
    <location>
        <begin position="48"/>
        <end position="68"/>
    </location>
</feature>
<evidence type="ECO:0000256" key="5">
    <source>
        <dbReference type="ARBA" id="ARBA00023136"/>
    </source>
</evidence>
<evidence type="ECO:0000256" key="1">
    <source>
        <dbReference type="ARBA" id="ARBA00004651"/>
    </source>
</evidence>
<feature type="transmembrane region" description="Helical" evidence="6">
    <location>
        <begin position="414"/>
        <end position="437"/>
    </location>
</feature>
<evidence type="ECO:0000256" key="3">
    <source>
        <dbReference type="ARBA" id="ARBA00022692"/>
    </source>
</evidence>
<keyword evidence="5 6" id="KW-0472">Membrane</keyword>
<keyword evidence="3 6" id="KW-0812">Transmembrane</keyword>
<dbReference type="GeneID" id="63866663"/>
<dbReference type="InterPro" id="IPR011701">
    <property type="entry name" value="MFS"/>
</dbReference>
<dbReference type="EMBL" id="KZ824642">
    <property type="protein sequence ID" value="RAK77556.1"/>
    <property type="molecule type" value="Genomic_DNA"/>
</dbReference>
<feature type="transmembrane region" description="Helical" evidence="6">
    <location>
        <begin position="137"/>
        <end position="159"/>
    </location>
</feature>
<evidence type="ECO:0000256" key="4">
    <source>
        <dbReference type="ARBA" id="ARBA00022989"/>
    </source>
</evidence>
<dbReference type="OrthoDB" id="3561359at2759"/>
<gene>
    <name evidence="8" type="ORF">BO72DRAFT_509441</name>
</gene>
<feature type="transmembrane region" description="Helical" evidence="6">
    <location>
        <begin position="355"/>
        <end position="375"/>
    </location>
</feature>
<dbReference type="GO" id="GO:0022857">
    <property type="term" value="F:transmembrane transporter activity"/>
    <property type="evidence" value="ECO:0007669"/>
    <property type="project" value="InterPro"/>
</dbReference>
<dbReference type="GO" id="GO:0005886">
    <property type="term" value="C:plasma membrane"/>
    <property type="evidence" value="ECO:0007669"/>
    <property type="project" value="UniProtKB-SubCell"/>
</dbReference>
<sequence length="485" mass="54209">METSSHSTEIDLDLESPTSDAFEVRWAPEDAPANPHCLAPRRKWAIELLICSTTLCITVTSSLYVSTYHQIIAELRCSRIVATLGLSLFIGGLGWGPLVLSPLSEFYGRRPIFRISLPLFVLFLIPCAVARNIETMLVARLLTGLAGAAFTSVAGATVGDLYTKEKLHFPMLVYTASPFTGSSFGPMLGGLINSFASWRWSFYTLLIWSSIQCLLVLCFVPETYHPVLLRRKARRLRKQTGEERWKAPIERLDRSILMTVLRSLYRPFMLLFLEPMCLNLCLLSAIALGIQYLFFGSFKIIFGTVYNWGLWQSGLAFAGITAGMVAAVVADPWCRRLYLRMNILQQIDETDPERRLPPAVIGAPLLTVGLFWFAWTALPSVHWAVPIIGSSLFGAGMILVYAGVFTFLVDAYPVYAASALGANSFTRSTFAAAFPLFGYPMYQTLGNQWATSLLAFLSLVMAPFPYIFFRYGKRIRRKSRVATRK</sequence>
<feature type="transmembrane region" description="Helical" evidence="6">
    <location>
        <begin position="112"/>
        <end position="131"/>
    </location>
</feature>
<dbReference type="PANTHER" id="PTHR23502:SF7">
    <property type="entry name" value="DRUG_PROTON ANTIPORTER YHK8-RELATED"/>
    <property type="match status" value="1"/>
</dbReference>
<dbReference type="PANTHER" id="PTHR23502">
    <property type="entry name" value="MAJOR FACILITATOR SUPERFAMILY"/>
    <property type="match status" value="1"/>
</dbReference>
<dbReference type="FunFam" id="1.20.1250.20:FF:000082">
    <property type="entry name" value="MFS multidrug transporter, putative"/>
    <property type="match status" value="1"/>
</dbReference>
<accession>A0A8G1RVJ8</accession>
<feature type="transmembrane region" description="Helical" evidence="6">
    <location>
        <begin position="202"/>
        <end position="229"/>
    </location>
</feature>
<dbReference type="VEuPathDB" id="FungiDB:BO72DRAFT_509441"/>
<dbReference type="InterPro" id="IPR036259">
    <property type="entry name" value="MFS_trans_sf"/>
</dbReference>
<dbReference type="InterPro" id="IPR020846">
    <property type="entry name" value="MFS_dom"/>
</dbReference>
<dbReference type="Gene3D" id="1.20.1250.20">
    <property type="entry name" value="MFS general substrate transporter like domains"/>
    <property type="match status" value="1"/>
</dbReference>
<dbReference type="PROSITE" id="PS00216">
    <property type="entry name" value="SUGAR_TRANSPORT_1"/>
    <property type="match status" value="1"/>
</dbReference>
<dbReference type="Pfam" id="PF07690">
    <property type="entry name" value="MFS_1"/>
    <property type="match status" value="1"/>
</dbReference>
<dbReference type="RefSeq" id="XP_040801566.1">
    <property type="nucleotide sequence ID" value="XM_040949330.1"/>
</dbReference>
<keyword evidence="4 6" id="KW-1133">Transmembrane helix</keyword>
<name>A0A8G1RVJ8_9EURO</name>
<evidence type="ECO:0000256" key="2">
    <source>
        <dbReference type="ARBA" id="ARBA00008335"/>
    </source>
</evidence>
<proteinExistence type="inferred from homology"/>
<comment type="subcellular location">
    <subcellularLocation>
        <location evidence="1">Cell membrane</location>
        <topology evidence="1">Multi-pass membrane protein</topology>
    </subcellularLocation>
</comment>
<evidence type="ECO:0000313" key="8">
    <source>
        <dbReference type="EMBL" id="RAK77556.1"/>
    </source>
</evidence>
<evidence type="ECO:0000259" key="7">
    <source>
        <dbReference type="PROSITE" id="PS50850"/>
    </source>
</evidence>
<dbReference type="InterPro" id="IPR005829">
    <property type="entry name" value="Sugar_transporter_CS"/>
</dbReference>
<feature type="transmembrane region" description="Helical" evidence="6">
    <location>
        <begin position="449"/>
        <end position="469"/>
    </location>
</feature>
<reference evidence="8 9" key="1">
    <citation type="submission" date="2018-02" db="EMBL/GenBank/DDBJ databases">
        <title>The genomes of Aspergillus section Nigri reveals drivers in fungal speciation.</title>
        <authorList>
            <consortium name="DOE Joint Genome Institute"/>
            <person name="Vesth T.C."/>
            <person name="Nybo J."/>
            <person name="Theobald S."/>
            <person name="Brandl J."/>
            <person name="Frisvad J.C."/>
            <person name="Nielsen K.F."/>
            <person name="Lyhne E.K."/>
            <person name="Kogle M.E."/>
            <person name="Kuo A."/>
            <person name="Riley R."/>
            <person name="Clum A."/>
            <person name="Nolan M."/>
            <person name="Lipzen A."/>
            <person name="Salamov A."/>
            <person name="Henrissat B."/>
            <person name="Wiebenga A."/>
            <person name="De vries R.P."/>
            <person name="Grigoriev I.V."/>
            <person name="Mortensen U.H."/>
            <person name="Andersen M.R."/>
            <person name="Baker S.E."/>
        </authorList>
    </citation>
    <scope>NUCLEOTIDE SEQUENCE [LARGE SCALE GENOMIC DNA]</scope>
    <source>
        <strain evidence="8 9">CBS 313.89</strain>
    </source>
</reference>
<feature type="transmembrane region" description="Helical" evidence="6">
    <location>
        <begin position="381"/>
        <end position="402"/>
    </location>
</feature>
<dbReference type="SUPFAM" id="SSF103473">
    <property type="entry name" value="MFS general substrate transporter"/>
    <property type="match status" value="1"/>
</dbReference>
<keyword evidence="9" id="KW-1185">Reference proteome</keyword>
<dbReference type="AlphaFoldDB" id="A0A8G1RVJ8"/>
<dbReference type="Proteomes" id="UP000249789">
    <property type="component" value="Unassembled WGS sequence"/>
</dbReference>
<organism evidence="8 9">
    <name type="scientific">Aspergillus fijiensis CBS 313.89</name>
    <dbReference type="NCBI Taxonomy" id="1448319"/>
    <lineage>
        <taxon>Eukaryota</taxon>
        <taxon>Fungi</taxon>
        <taxon>Dikarya</taxon>
        <taxon>Ascomycota</taxon>
        <taxon>Pezizomycotina</taxon>
        <taxon>Eurotiomycetes</taxon>
        <taxon>Eurotiomycetidae</taxon>
        <taxon>Eurotiales</taxon>
        <taxon>Aspergillaceae</taxon>
        <taxon>Aspergillus</taxon>
    </lineage>
</organism>
<evidence type="ECO:0000313" key="9">
    <source>
        <dbReference type="Proteomes" id="UP000249789"/>
    </source>
</evidence>
<dbReference type="GO" id="GO:0042908">
    <property type="term" value="P:xenobiotic transport"/>
    <property type="evidence" value="ECO:0007669"/>
    <property type="project" value="UniProtKB-ARBA"/>
</dbReference>
<dbReference type="CDD" id="cd17323">
    <property type="entry name" value="MFS_Tpo1_MDR_like"/>
    <property type="match status" value="1"/>
</dbReference>
<feature type="transmembrane region" description="Helical" evidence="6">
    <location>
        <begin position="268"/>
        <end position="294"/>
    </location>
</feature>